<organism evidence="2 3">
    <name type="scientific">Paramecium octaurelia</name>
    <dbReference type="NCBI Taxonomy" id="43137"/>
    <lineage>
        <taxon>Eukaryota</taxon>
        <taxon>Sar</taxon>
        <taxon>Alveolata</taxon>
        <taxon>Ciliophora</taxon>
        <taxon>Intramacronucleata</taxon>
        <taxon>Oligohymenophorea</taxon>
        <taxon>Peniculida</taxon>
        <taxon>Parameciidae</taxon>
        <taxon>Paramecium</taxon>
    </lineage>
</organism>
<gene>
    <name evidence="2" type="ORF">POCTA_138.1.T0260111</name>
</gene>
<feature type="coiled-coil region" evidence="1">
    <location>
        <begin position="319"/>
        <end position="346"/>
    </location>
</feature>
<dbReference type="Proteomes" id="UP000683925">
    <property type="component" value="Unassembled WGS sequence"/>
</dbReference>
<protein>
    <recommendedName>
        <fullName evidence="4">Ankyrin repeat-containing protein</fullName>
    </recommendedName>
</protein>
<dbReference type="EMBL" id="CAJJDP010000026">
    <property type="protein sequence ID" value="CAD8152164.1"/>
    <property type="molecule type" value="Genomic_DNA"/>
</dbReference>
<accession>A0A8S1TKA1</accession>
<keyword evidence="1" id="KW-0175">Coiled coil</keyword>
<proteinExistence type="predicted"/>
<keyword evidence="3" id="KW-1185">Reference proteome</keyword>
<reference evidence="2" key="1">
    <citation type="submission" date="2021-01" db="EMBL/GenBank/DDBJ databases">
        <authorList>
            <consortium name="Genoscope - CEA"/>
            <person name="William W."/>
        </authorList>
    </citation>
    <scope>NUCLEOTIDE SEQUENCE</scope>
</reference>
<evidence type="ECO:0000313" key="3">
    <source>
        <dbReference type="Proteomes" id="UP000683925"/>
    </source>
</evidence>
<dbReference type="AlphaFoldDB" id="A0A8S1TKA1"/>
<dbReference type="Pfam" id="PF12796">
    <property type="entry name" value="Ank_2"/>
    <property type="match status" value="1"/>
</dbReference>
<dbReference type="OrthoDB" id="305390at2759"/>
<evidence type="ECO:0000256" key="1">
    <source>
        <dbReference type="SAM" id="Coils"/>
    </source>
</evidence>
<dbReference type="OMA" id="IIHAYFE"/>
<comment type="caution">
    <text evidence="2">The sequence shown here is derived from an EMBL/GenBank/DDBJ whole genome shotgun (WGS) entry which is preliminary data.</text>
</comment>
<name>A0A8S1TKA1_PAROT</name>
<evidence type="ECO:0000313" key="2">
    <source>
        <dbReference type="EMBL" id="CAD8152164.1"/>
    </source>
</evidence>
<sequence>MEQHSQENPLFDLLYILRGATPTHPFLFHHIFQYFDKDQKLAIKLCRKLMNYQDCNQKNQNGHTPLQIAVIYNQKAAIRYAQQDGRFDFNDETLMSLAIIHAYFEIVEILLLDEGLSVMQVNLRIMNSQSAINLKILKRFEKLEIQKALNEDTSEYQEIIVNRIPQFPIPKTPGKIIIETINESLIPTAECIEEINQESELRKMNRNGNFKKQSSCQENQIYKLKQKQQTIELQEHRVSYYNLFRCEDFVQQLFSKIFQFKYPQLDLVMLLILQQGNRDCYYNNLDSLIEQMLVPIPTEYSYSDFDETKKIDNYCREFKKEITEKLNGYKQQLQRQQHHFDNLKVQNQSKLKSDVSQQNQNQEVLINFQNLLLIYKGLFQILYKPYMNMDSCLFILEQFELINKLDMIPQCQLITADETISTNVQ</sequence>
<evidence type="ECO:0008006" key="4">
    <source>
        <dbReference type="Google" id="ProtNLM"/>
    </source>
</evidence>
<dbReference type="InterPro" id="IPR002110">
    <property type="entry name" value="Ankyrin_rpt"/>
</dbReference>